<evidence type="ECO:0000313" key="3">
    <source>
        <dbReference type="Proteomes" id="UP000321533"/>
    </source>
</evidence>
<dbReference type="InterPro" id="IPR050312">
    <property type="entry name" value="IolE/XylAMocC-like"/>
</dbReference>
<proteinExistence type="predicted"/>
<dbReference type="Pfam" id="PF01261">
    <property type="entry name" value="AP_endonuc_2"/>
    <property type="match status" value="1"/>
</dbReference>
<dbReference type="GO" id="GO:0016853">
    <property type="term" value="F:isomerase activity"/>
    <property type="evidence" value="ECO:0007669"/>
    <property type="project" value="UniProtKB-KW"/>
</dbReference>
<dbReference type="Proteomes" id="UP000321533">
    <property type="component" value="Chromosome"/>
</dbReference>
<feature type="domain" description="Xylose isomerase-like TIM barrel" evidence="1">
    <location>
        <begin position="55"/>
        <end position="295"/>
    </location>
</feature>
<dbReference type="PROSITE" id="PS51318">
    <property type="entry name" value="TAT"/>
    <property type="match status" value="1"/>
</dbReference>
<dbReference type="EMBL" id="CP042435">
    <property type="protein sequence ID" value="QEC68332.1"/>
    <property type="molecule type" value="Genomic_DNA"/>
</dbReference>
<organism evidence="2 3">
    <name type="scientific">Panacibacter ginsenosidivorans</name>
    <dbReference type="NCBI Taxonomy" id="1813871"/>
    <lineage>
        <taxon>Bacteria</taxon>
        <taxon>Pseudomonadati</taxon>
        <taxon>Bacteroidota</taxon>
        <taxon>Chitinophagia</taxon>
        <taxon>Chitinophagales</taxon>
        <taxon>Chitinophagaceae</taxon>
        <taxon>Panacibacter</taxon>
    </lineage>
</organism>
<protein>
    <submittedName>
        <fullName evidence="2">Sugar phosphate isomerase/epimerase</fullName>
    </submittedName>
</protein>
<gene>
    <name evidence="2" type="ORF">FRZ67_13865</name>
</gene>
<dbReference type="KEGG" id="pgin:FRZ67_13865"/>
<keyword evidence="2" id="KW-0413">Isomerase</keyword>
<accession>A0A5B8VAF1</accession>
<reference evidence="2 3" key="1">
    <citation type="journal article" date="2016" name="Int. J. Syst. Evol. Microbiol.">
        <title>Panacibacter ginsenosidivorans gen. nov., sp. nov., with ginsenoside converting activity isolated from soil of a ginseng field.</title>
        <authorList>
            <person name="Siddiqi M.Z."/>
            <person name="Muhammad Shafi S."/>
            <person name="Choi K.D."/>
            <person name="Im W.T."/>
        </authorList>
    </citation>
    <scope>NUCLEOTIDE SEQUENCE [LARGE SCALE GENOMIC DNA]</scope>
    <source>
        <strain evidence="2 3">Gsoil1550</strain>
    </source>
</reference>
<dbReference type="AlphaFoldDB" id="A0A5B8VAF1"/>
<keyword evidence="3" id="KW-1185">Reference proteome</keyword>
<dbReference type="OrthoDB" id="930834at2"/>
<dbReference type="InterPro" id="IPR013022">
    <property type="entry name" value="Xyl_isomerase-like_TIM-brl"/>
</dbReference>
<dbReference type="InterPro" id="IPR036237">
    <property type="entry name" value="Xyl_isomerase-like_sf"/>
</dbReference>
<dbReference type="Gene3D" id="3.20.20.150">
    <property type="entry name" value="Divalent-metal-dependent TIM barrel enzymes"/>
    <property type="match status" value="1"/>
</dbReference>
<evidence type="ECO:0000259" key="1">
    <source>
        <dbReference type="Pfam" id="PF01261"/>
    </source>
</evidence>
<dbReference type="RefSeq" id="WP_147190230.1">
    <property type="nucleotide sequence ID" value="NZ_CP042435.1"/>
</dbReference>
<dbReference type="SUPFAM" id="SSF51658">
    <property type="entry name" value="Xylose isomerase-like"/>
    <property type="match status" value="1"/>
</dbReference>
<dbReference type="InterPro" id="IPR006311">
    <property type="entry name" value="TAT_signal"/>
</dbReference>
<dbReference type="PANTHER" id="PTHR12110:SF48">
    <property type="entry name" value="BLL3656 PROTEIN"/>
    <property type="match status" value="1"/>
</dbReference>
<dbReference type="PANTHER" id="PTHR12110">
    <property type="entry name" value="HYDROXYPYRUVATE ISOMERASE"/>
    <property type="match status" value="1"/>
</dbReference>
<sequence length="312" mass="34256">MLNRRELLKLSGAATLATLLPGSLVRAAITSKAPFRFCLNTSTISGQQVGLLKYIDIAAQAGYDGVELWVSDVKDYLDKGNSIQSLATFIKARGITVEDAISFTTWMVDDETKRKDGLIELEKEMKMMAVLGCHRIAAPPAGVESNEPINFQTAGKRYHDILALGRKYNVMPLLEFWGASGTLYNLSQALAIAAAADDADARILPDVYHLFRGGSGFNSLKLLNGRMIDIIHMNDYPASKPREEQTDGDRVYPGDGTAPLKQLLRDLMTMGGTKVLSLELFNENYWKQDALLVAKTGLQKMKLLVNGIINGK</sequence>
<evidence type="ECO:0000313" key="2">
    <source>
        <dbReference type="EMBL" id="QEC68332.1"/>
    </source>
</evidence>
<name>A0A5B8VAF1_9BACT</name>